<proteinExistence type="predicted"/>
<sequence>MLSKHSKDQREQLEVFALSELVPEDHLVRKIEEAMDFSFIYEKVAPLYSSKG</sequence>
<evidence type="ECO:0000313" key="3">
    <source>
        <dbReference type="Proteomes" id="UP000187046"/>
    </source>
</evidence>
<dbReference type="InterPro" id="IPR008490">
    <property type="entry name" value="Transposase_InsH_N"/>
</dbReference>
<name>A0ABX3I749_9BACI</name>
<evidence type="ECO:0000259" key="1">
    <source>
        <dbReference type="Pfam" id="PF05598"/>
    </source>
</evidence>
<keyword evidence="3" id="KW-1185">Reference proteome</keyword>
<protein>
    <submittedName>
        <fullName evidence="2">DDE transposase</fullName>
    </submittedName>
</protein>
<accession>A0ABX3I749</accession>
<dbReference type="EMBL" id="MRBL01000003">
    <property type="protein sequence ID" value="OMI29677.1"/>
    <property type="molecule type" value="Genomic_DNA"/>
</dbReference>
<organism evidence="2 3">
    <name type="scientific">Bacillus haynesii</name>
    <dbReference type="NCBI Taxonomy" id="1925021"/>
    <lineage>
        <taxon>Bacteria</taxon>
        <taxon>Bacillati</taxon>
        <taxon>Bacillota</taxon>
        <taxon>Bacilli</taxon>
        <taxon>Bacillales</taxon>
        <taxon>Bacillaceae</taxon>
        <taxon>Bacillus</taxon>
    </lineage>
</organism>
<dbReference type="Pfam" id="PF05598">
    <property type="entry name" value="DUF772"/>
    <property type="match status" value="1"/>
</dbReference>
<feature type="domain" description="Transposase InsH N-terminal" evidence="1">
    <location>
        <begin position="18"/>
        <end position="52"/>
    </location>
</feature>
<gene>
    <name evidence="2" type="ORF">BTA31_02045</name>
</gene>
<evidence type="ECO:0000313" key="2">
    <source>
        <dbReference type="EMBL" id="OMI29677.1"/>
    </source>
</evidence>
<feature type="non-terminal residue" evidence="2">
    <location>
        <position position="52"/>
    </location>
</feature>
<dbReference type="Proteomes" id="UP000187046">
    <property type="component" value="Unassembled WGS sequence"/>
</dbReference>
<reference evidence="2 3" key="1">
    <citation type="submission" date="2016-12" db="EMBL/GenBank/DDBJ databases">
        <title>Bacillus phylogenomics.</title>
        <authorList>
            <person name="Dunlap C."/>
        </authorList>
    </citation>
    <scope>NUCLEOTIDE SEQUENCE [LARGE SCALE GENOMIC DNA]</scope>
    <source>
        <strain evidence="2 3">NRRL B-41327</strain>
    </source>
</reference>
<comment type="caution">
    <text evidence="2">The sequence shown here is derived from an EMBL/GenBank/DDBJ whole genome shotgun (WGS) entry which is preliminary data.</text>
</comment>